<protein>
    <submittedName>
        <fullName evidence="1">Uncharacterized protein</fullName>
    </submittedName>
</protein>
<keyword evidence="2" id="KW-1185">Reference proteome</keyword>
<sequence>MDSSPLSKLWEMPQDISPKIENILSKRKFGSEKIVLSSCSAKKLKKVLGAKNQKCERTSFRQTFEDFVYHFPPLTNTSTKPLDKEFKIYEEFNALTVESLVLYPLPNISQICEIPGKETLLIDADTKAFVQKTCYWKQYIPHMKPLARNVLHSTSNANEFIIDDLLFKDDLDSSLQLRDLKHVFTEWSSITRYYDIFSIEEELYFLEQDILNHNSHDARDFAPKKLETHDKFTFSKPIFYCDSDDLKPQFYYLEPLMNVTNIEGSLNKDISDVLNELEIFEEDIDVRLIEFKFSLPIIDDKLEAVDRSINEAFNMEWTLSDFILMDLDWKPIKDLEKHIFSEETINNCQISFESGKHEVKISKLTRYQYESLIENERKISENKDEFKDINVLCIQEKSNFDETFMPDTKTRNCTAELLGRNMLTKKFNEEITMNYDNSMQTYPSSIYKTRENEVQDKLPDSIPEFYQLHGYSNPEDLARSEANCSSEDKRLDFHSFRNNKALYKHKNTDSGQSLEELDELVDYKKRKLSVGGRCDDGLNILNDIFDLSSAKRQFSQCSKTDGFNSTLPSIALEKEPCVLKEIYKLNIGPYSFNLYDSPLLNDVQNNQKVTKILIVNSNNFQSNFKDVRTLHQLNLSEEPKLMIYETDDFGISHDLDYLVSEDLGIMKVSSSKINQRDSFTGQKMVIRTVDKVLKGVKRLILLIKLEDFFIPTTRLVSESDPSIHYYEKNMKLLSSFLDELDSLGVLWVLVNDEVARICSLIRNLVACEGIPLRDMLNIYEVTVCIQMSNNSHSI</sequence>
<comment type="caution">
    <text evidence="1">The sequence shown here is derived from an EMBL/GenBank/DDBJ whole genome shotgun (WGS) entry which is preliminary data.</text>
</comment>
<organism evidence="1 2">
    <name type="scientific">Saccharomycopsis crataegensis</name>
    <dbReference type="NCBI Taxonomy" id="43959"/>
    <lineage>
        <taxon>Eukaryota</taxon>
        <taxon>Fungi</taxon>
        <taxon>Dikarya</taxon>
        <taxon>Ascomycota</taxon>
        <taxon>Saccharomycotina</taxon>
        <taxon>Saccharomycetes</taxon>
        <taxon>Saccharomycopsidaceae</taxon>
        <taxon>Saccharomycopsis</taxon>
    </lineage>
</organism>
<dbReference type="Proteomes" id="UP001360560">
    <property type="component" value="Unassembled WGS sequence"/>
</dbReference>
<dbReference type="EMBL" id="BTFZ01000011">
    <property type="protein sequence ID" value="GMM37176.1"/>
    <property type="molecule type" value="Genomic_DNA"/>
</dbReference>
<reference evidence="1 2" key="1">
    <citation type="journal article" date="2023" name="Elife">
        <title>Identification of key yeast species and microbe-microbe interactions impacting larval growth of Drosophila in the wild.</title>
        <authorList>
            <person name="Mure A."/>
            <person name="Sugiura Y."/>
            <person name="Maeda R."/>
            <person name="Honda K."/>
            <person name="Sakurai N."/>
            <person name="Takahashi Y."/>
            <person name="Watada M."/>
            <person name="Katoh T."/>
            <person name="Gotoh A."/>
            <person name="Gotoh Y."/>
            <person name="Taniguchi I."/>
            <person name="Nakamura K."/>
            <person name="Hayashi T."/>
            <person name="Katayama T."/>
            <person name="Uemura T."/>
            <person name="Hattori Y."/>
        </authorList>
    </citation>
    <scope>NUCLEOTIDE SEQUENCE [LARGE SCALE GENOMIC DNA]</scope>
    <source>
        <strain evidence="1 2">SC-9</strain>
    </source>
</reference>
<dbReference type="AlphaFoldDB" id="A0AAV5QRK6"/>
<evidence type="ECO:0000313" key="1">
    <source>
        <dbReference type="EMBL" id="GMM37176.1"/>
    </source>
</evidence>
<gene>
    <name evidence="1" type="ORF">DASC09_045010</name>
</gene>
<name>A0AAV5QRK6_9ASCO</name>
<dbReference type="RefSeq" id="XP_064854172.1">
    <property type="nucleotide sequence ID" value="XM_064998100.1"/>
</dbReference>
<dbReference type="GeneID" id="90075151"/>
<proteinExistence type="predicted"/>
<evidence type="ECO:0000313" key="2">
    <source>
        <dbReference type="Proteomes" id="UP001360560"/>
    </source>
</evidence>
<accession>A0AAV5QRK6</accession>